<reference evidence="3" key="1">
    <citation type="journal article" date="2019" name="Int. J. Syst. Evol. Microbiol.">
        <title>The Global Catalogue of Microorganisms (GCM) 10K type strain sequencing project: providing services to taxonomists for standard genome sequencing and annotation.</title>
        <authorList>
            <consortium name="The Broad Institute Genomics Platform"/>
            <consortium name="The Broad Institute Genome Sequencing Center for Infectious Disease"/>
            <person name="Wu L."/>
            <person name="Ma J."/>
        </authorList>
    </citation>
    <scope>NUCLEOTIDE SEQUENCE [LARGE SCALE GENOMIC DNA]</scope>
    <source>
        <strain evidence="3">JCM 4788</strain>
    </source>
</reference>
<accession>A0ABP3I4M2</accession>
<comment type="caution">
    <text evidence="2">The sequence shown here is derived from an EMBL/GenBank/DDBJ whole genome shotgun (WGS) entry which is preliminary data.</text>
</comment>
<gene>
    <name evidence="2" type="ORF">GCM10010357_08470</name>
</gene>
<protein>
    <recommendedName>
        <fullName evidence="4">Tellurium resistance</fullName>
    </recommendedName>
</protein>
<evidence type="ECO:0008006" key="4">
    <source>
        <dbReference type="Google" id="ProtNLM"/>
    </source>
</evidence>
<proteinExistence type="predicted"/>
<evidence type="ECO:0000313" key="3">
    <source>
        <dbReference type="Proteomes" id="UP001500879"/>
    </source>
</evidence>
<dbReference type="Proteomes" id="UP001500879">
    <property type="component" value="Unassembled WGS sequence"/>
</dbReference>
<dbReference type="RefSeq" id="WP_344019914.1">
    <property type="nucleotide sequence ID" value="NZ_BAAABX010000007.1"/>
</dbReference>
<dbReference type="InterPro" id="IPR003325">
    <property type="entry name" value="TerD"/>
</dbReference>
<sequence>MWEHRRGGKPRLAGIPAPAPPPEAGGSLWHYFVRSRPRGSGFDDPVHHRLSKSHPEVPLTGRGTGAGTLRVHLTWRMPSCELRPAGPPLLFPLRPRSPELWEQPQGPVMVTVDLDLACLYELADGTKGVVQPLGGLAGSLHAPPYVKLGDDNRFGAASGETLYINLDRAAEFRRLLVFAYIYSGAPAFSRVHATVGFYPPTGQRYVIELHERDRHARSCAVALIERRQDGLVLRREARYVYGYQADLDRLYGWGLQWARGHKATD</sequence>
<evidence type="ECO:0000313" key="2">
    <source>
        <dbReference type="EMBL" id="GAA0390080.1"/>
    </source>
</evidence>
<evidence type="ECO:0000256" key="1">
    <source>
        <dbReference type="SAM" id="MobiDB-lite"/>
    </source>
</evidence>
<keyword evidence="3" id="KW-1185">Reference proteome</keyword>
<organism evidence="2 3">
    <name type="scientific">Streptomyces luteireticuli</name>
    <dbReference type="NCBI Taxonomy" id="173858"/>
    <lineage>
        <taxon>Bacteria</taxon>
        <taxon>Bacillati</taxon>
        <taxon>Actinomycetota</taxon>
        <taxon>Actinomycetes</taxon>
        <taxon>Kitasatosporales</taxon>
        <taxon>Streptomycetaceae</taxon>
        <taxon>Streptomyces</taxon>
    </lineage>
</organism>
<feature type="region of interest" description="Disordered" evidence="1">
    <location>
        <begin position="1"/>
        <end position="21"/>
    </location>
</feature>
<feature type="region of interest" description="Disordered" evidence="1">
    <location>
        <begin position="42"/>
        <end position="63"/>
    </location>
</feature>
<dbReference type="Gene3D" id="2.60.60.30">
    <property type="entry name" value="sav2460 like domains"/>
    <property type="match status" value="1"/>
</dbReference>
<name>A0ABP3I4M2_9ACTN</name>
<dbReference type="EMBL" id="BAAABX010000007">
    <property type="protein sequence ID" value="GAA0390080.1"/>
    <property type="molecule type" value="Genomic_DNA"/>
</dbReference>
<dbReference type="CDD" id="cd06974">
    <property type="entry name" value="TerD_like"/>
    <property type="match status" value="1"/>
</dbReference>